<sequence length="55" mass="6312">MIAKISYIIDVEIEHEGESDLKAIISRTRQKIKRTIFDSPDTVKPTKITVKRGEI</sequence>
<accession>A0A6M3LRA9</accession>
<dbReference type="EMBL" id="MT143363">
    <property type="protein sequence ID" value="QJA96014.1"/>
    <property type="molecule type" value="Genomic_DNA"/>
</dbReference>
<dbReference type="AlphaFoldDB" id="A0A6M3LRA9"/>
<gene>
    <name evidence="1" type="ORF">MM415B05000_0001</name>
</gene>
<reference evidence="1" key="1">
    <citation type="submission" date="2020-03" db="EMBL/GenBank/DDBJ databases">
        <title>The deep terrestrial virosphere.</title>
        <authorList>
            <person name="Holmfeldt K."/>
            <person name="Nilsson E."/>
            <person name="Simone D."/>
            <person name="Lopez-Fernandez M."/>
            <person name="Wu X."/>
            <person name="de Brujin I."/>
            <person name="Lundin D."/>
            <person name="Andersson A."/>
            <person name="Bertilsson S."/>
            <person name="Dopson M."/>
        </authorList>
    </citation>
    <scope>NUCLEOTIDE SEQUENCE</scope>
    <source>
        <strain evidence="1">MM415B05000</strain>
    </source>
</reference>
<protein>
    <submittedName>
        <fullName evidence="1">Uncharacterized protein</fullName>
    </submittedName>
</protein>
<proteinExistence type="predicted"/>
<name>A0A6M3LRA9_9ZZZZ</name>
<evidence type="ECO:0000313" key="1">
    <source>
        <dbReference type="EMBL" id="QJA96014.1"/>
    </source>
</evidence>
<organism evidence="1">
    <name type="scientific">viral metagenome</name>
    <dbReference type="NCBI Taxonomy" id="1070528"/>
    <lineage>
        <taxon>unclassified sequences</taxon>
        <taxon>metagenomes</taxon>
        <taxon>organismal metagenomes</taxon>
    </lineage>
</organism>